<protein>
    <submittedName>
        <fullName evidence="2">Flagellar biosynthesis protein FlgJ</fullName>
    </submittedName>
</protein>
<dbReference type="InterPro" id="IPR002901">
    <property type="entry name" value="MGlyc_endo_b_GlcNAc-like_dom"/>
</dbReference>
<dbReference type="SMART" id="SM00047">
    <property type="entry name" value="LYZ2"/>
    <property type="match status" value="1"/>
</dbReference>
<dbReference type="InterPro" id="IPR053195">
    <property type="entry name" value="Bax-like"/>
</dbReference>
<dbReference type="GO" id="GO:0004040">
    <property type="term" value="F:amidase activity"/>
    <property type="evidence" value="ECO:0007669"/>
    <property type="project" value="InterPro"/>
</dbReference>
<dbReference type="EMBL" id="CP013099">
    <property type="protein sequence ID" value="ALP54768.1"/>
    <property type="molecule type" value="Genomic_DNA"/>
</dbReference>
<reference evidence="2" key="1">
    <citation type="submission" date="2015-10" db="EMBL/GenBank/DDBJ databases">
        <title>Description of Candidatus Tenderia electrophaga gen. nov, sp. nov., an Uncultivated Electroautotroph from a Biocathode Enrichment.</title>
        <authorList>
            <person name="Eddie B.J."/>
            <person name="Malanoski A.P."/>
            <person name="Wang Z."/>
            <person name="Hall R.J."/>
            <person name="Oh S.D."/>
            <person name="Heiner C."/>
            <person name="Lin B."/>
            <person name="Strycharz-Glaven S.M."/>
        </authorList>
    </citation>
    <scope>NUCLEOTIDE SEQUENCE [LARGE SCALE GENOMIC DNA]</scope>
    <source>
        <strain evidence="2">NRL1</strain>
    </source>
</reference>
<gene>
    <name evidence="2" type="ORF">Tel_07020</name>
</gene>
<organism evidence="2 3">
    <name type="scientific">Candidatus Tenderia electrophaga</name>
    <dbReference type="NCBI Taxonomy" id="1748243"/>
    <lineage>
        <taxon>Bacteria</taxon>
        <taxon>Pseudomonadati</taxon>
        <taxon>Pseudomonadota</taxon>
        <taxon>Gammaproteobacteria</taxon>
        <taxon>Candidatus Tenderiales</taxon>
        <taxon>Candidatus Tenderiaceae</taxon>
        <taxon>Candidatus Tenderia</taxon>
    </lineage>
</organism>
<sequence>MGFAVQRPGVPDFQGYVAGPERKQAFFEYLLPLVEQRNQEILQTRRRLQSWNRNRHAIGGWDERRIKVLAQRYRVDAFDIHSDADWQTLLRRVDVVPPSLALVQAANESAWGTSRFAQQGYNFFGQWCFEAGCGLVPSSRDAGKRHEVAVYDSPRGSVESYIRNLNTHAAYRPLRELRAQLRAADKAVTGAKLAAGLERYSERGSEYISELRAMIRHNELSQYDL</sequence>
<keyword evidence="3" id="KW-1185">Reference proteome</keyword>
<dbReference type="Gene3D" id="1.10.530.10">
    <property type="match status" value="1"/>
</dbReference>
<dbReference type="PANTHER" id="PTHR40572">
    <property type="entry name" value="PROTEIN BAX"/>
    <property type="match status" value="1"/>
</dbReference>
<proteinExistence type="predicted"/>
<keyword evidence="2" id="KW-0282">Flagellum</keyword>
<dbReference type="Proteomes" id="UP000055136">
    <property type="component" value="Chromosome"/>
</dbReference>
<evidence type="ECO:0000313" key="2">
    <source>
        <dbReference type="EMBL" id="ALP54768.1"/>
    </source>
</evidence>
<dbReference type="STRING" id="1748243.Tel_07020"/>
<name>A0A0S2THX8_9GAMM</name>
<keyword evidence="2" id="KW-0966">Cell projection</keyword>
<dbReference type="PANTHER" id="PTHR40572:SF1">
    <property type="entry name" value="PROTEIN BAX"/>
    <property type="match status" value="1"/>
</dbReference>
<keyword evidence="2" id="KW-0969">Cilium</keyword>
<dbReference type="AlphaFoldDB" id="A0A0S2THX8"/>
<dbReference type="KEGG" id="tee:Tel_07020"/>
<evidence type="ECO:0000313" key="3">
    <source>
        <dbReference type="Proteomes" id="UP000055136"/>
    </source>
</evidence>
<feature type="domain" description="Mannosyl-glycoprotein endo-beta-N-acetylglucosamidase-like" evidence="1">
    <location>
        <begin position="79"/>
        <end position="208"/>
    </location>
</feature>
<dbReference type="Pfam" id="PF01832">
    <property type="entry name" value="Glucosaminidase"/>
    <property type="match status" value="1"/>
</dbReference>
<accession>A0A0S2THX8</accession>
<evidence type="ECO:0000259" key="1">
    <source>
        <dbReference type="SMART" id="SM00047"/>
    </source>
</evidence>